<evidence type="ECO:0000313" key="1">
    <source>
        <dbReference type="EMBL" id="DAF43463.1"/>
    </source>
</evidence>
<name>A0A8S5RY16_9CAUD</name>
<sequence>MFRRPATSTTITTTTVTVFAQPGSQADRVSIKLKSVKIQVNA</sequence>
<reference evidence="1" key="1">
    <citation type="journal article" date="2021" name="Proc. Natl. Acad. Sci. U.S.A.">
        <title>A Catalog of Tens of Thousands of Viruses from Human Metagenomes Reveals Hidden Associations with Chronic Diseases.</title>
        <authorList>
            <person name="Tisza M.J."/>
            <person name="Buck C.B."/>
        </authorList>
    </citation>
    <scope>NUCLEOTIDE SEQUENCE</scope>
    <source>
        <strain evidence="1">CtEJG5</strain>
    </source>
</reference>
<dbReference type="EMBL" id="BK032506">
    <property type="protein sequence ID" value="DAF43463.1"/>
    <property type="molecule type" value="Genomic_DNA"/>
</dbReference>
<protein>
    <submittedName>
        <fullName evidence="1">Uncharacterized protein</fullName>
    </submittedName>
</protein>
<proteinExistence type="predicted"/>
<organism evidence="1">
    <name type="scientific">Siphoviridae sp. ctEJG5</name>
    <dbReference type="NCBI Taxonomy" id="2827814"/>
    <lineage>
        <taxon>Viruses</taxon>
        <taxon>Duplodnaviria</taxon>
        <taxon>Heunggongvirae</taxon>
        <taxon>Uroviricota</taxon>
        <taxon>Caudoviricetes</taxon>
    </lineage>
</organism>
<accession>A0A8S5RY16</accession>